<evidence type="ECO:0000256" key="6">
    <source>
        <dbReference type="ARBA" id="ARBA00022918"/>
    </source>
</evidence>
<organism evidence="9 10">
    <name type="scientific">Acer negundo</name>
    <name type="common">Box elder</name>
    <dbReference type="NCBI Taxonomy" id="4023"/>
    <lineage>
        <taxon>Eukaryota</taxon>
        <taxon>Viridiplantae</taxon>
        <taxon>Streptophyta</taxon>
        <taxon>Embryophyta</taxon>
        <taxon>Tracheophyta</taxon>
        <taxon>Spermatophyta</taxon>
        <taxon>Magnoliopsida</taxon>
        <taxon>eudicotyledons</taxon>
        <taxon>Gunneridae</taxon>
        <taxon>Pentapetalae</taxon>
        <taxon>rosids</taxon>
        <taxon>malvids</taxon>
        <taxon>Sapindales</taxon>
        <taxon>Sapindaceae</taxon>
        <taxon>Hippocastanoideae</taxon>
        <taxon>Acereae</taxon>
        <taxon>Acer</taxon>
    </lineage>
</organism>
<dbReference type="SUPFAM" id="SSF56672">
    <property type="entry name" value="DNA/RNA polymerases"/>
    <property type="match status" value="1"/>
</dbReference>
<comment type="caution">
    <text evidence="9">The sequence shown here is derived from an EMBL/GenBank/DDBJ whole genome shotgun (WGS) entry which is preliminary data.</text>
</comment>
<dbReference type="GO" id="GO:0016787">
    <property type="term" value="F:hydrolase activity"/>
    <property type="evidence" value="ECO:0007669"/>
    <property type="project" value="UniProtKB-KW"/>
</dbReference>
<dbReference type="Proteomes" id="UP001064489">
    <property type="component" value="Chromosome 5"/>
</dbReference>
<evidence type="ECO:0000313" key="9">
    <source>
        <dbReference type="EMBL" id="KAI9177860.1"/>
    </source>
</evidence>
<dbReference type="Gene3D" id="1.10.340.70">
    <property type="match status" value="1"/>
</dbReference>
<keyword evidence="4" id="KW-0255">Endonuclease</keyword>
<evidence type="ECO:0000256" key="1">
    <source>
        <dbReference type="ARBA" id="ARBA00022679"/>
    </source>
</evidence>
<dbReference type="EMBL" id="JAJSOW010000102">
    <property type="protein sequence ID" value="KAI9177860.1"/>
    <property type="molecule type" value="Genomic_DNA"/>
</dbReference>
<name>A0AAD5IV06_ACENE</name>
<protein>
    <recommendedName>
        <fullName evidence="11">Polyprotein</fullName>
    </recommendedName>
</protein>
<dbReference type="PANTHER" id="PTHR37984:SF5">
    <property type="entry name" value="PROTEIN NYNRIN-LIKE"/>
    <property type="match status" value="1"/>
</dbReference>
<evidence type="ECO:0000259" key="8">
    <source>
        <dbReference type="Pfam" id="PF17921"/>
    </source>
</evidence>
<dbReference type="InterPro" id="IPR041373">
    <property type="entry name" value="RT_RNaseH"/>
</dbReference>
<keyword evidence="10" id="KW-1185">Reference proteome</keyword>
<dbReference type="GO" id="GO:0004519">
    <property type="term" value="F:endonuclease activity"/>
    <property type="evidence" value="ECO:0007669"/>
    <property type="project" value="UniProtKB-KW"/>
</dbReference>
<dbReference type="FunFam" id="1.10.340.70:FF:000001">
    <property type="entry name" value="Retrovirus-related Pol polyprotein from transposon gypsy-like Protein"/>
    <property type="match status" value="1"/>
</dbReference>
<dbReference type="PANTHER" id="PTHR37984">
    <property type="entry name" value="PROTEIN CBG26694"/>
    <property type="match status" value="1"/>
</dbReference>
<feature type="domain" description="Integrase zinc-binding" evidence="8">
    <location>
        <begin position="224"/>
        <end position="272"/>
    </location>
</feature>
<reference evidence="9" key="1">
    <citation type="journal article" date="2022" name="Plant J.">
        <title>Strategies of tolerance reflected in two North American maple genomes.</title>
        <authorList>
            <person name="McEvoy S.L."/>
            <person name="Sezen U.U."/>
            <person name="Trouern-Trend A."/>
            <person name="McMahon S.M."/>
            <person name="Schaberg P.G."/>
            <person name="Yang J."/>
            <person name="Wegrzyn J.L."/>
            <person name="Swenson N.G."/>
        </authorList>
    </citation>
    <scope>NUCLEOTIDE SEQUENCE</scope>
    <source>
        <strain evidence="9">91603</strain>
    </source>
</reference>
<evidence type="ECO:0008006" key="11">
    <source>
        <dbReference type="Google" id="ProtNLM"/>
    </source>
</evidence>
<evidence type="ECO:0000313" key="10">
    <source>
        <dbReference type="Proteomes" id="UP001064489"/>
    </source>
</evidence>
<dbReference type="Gene3D" id="3.10.20.370">
    <property type="match status" value="1"/>
</dbReference>
<keyword evidence="6" id="KW-0695">RNA-directed DNA polymerase</keyword>
<keyword evidence="2" id="KW-0548">Nucleotidyltransferase</keyword>
<gene>
    <name evidence="9" type="ORF">LWI28_019962</name>
</gene>
<proteinExistence type="predicted"/>
<feature type="domain" description="Reverse transcriptase RNase H-like" evidence="7">
    <location>
        <begin position="40"/>
        <end position="139"/>
    </location>
</feature>
<keyword evidence="5" id="KW-0378">Hydrolase</keyword>
<keyword evidence="1" id="KW-0808">Transferase</keyword>
<dbReference type="Pfam" id="PF17921">
    <property type="entry name" value="Integrase_H2C2"/>
    <property type="match status" value="1"/>
</dbReference>
<accession>A0AAD5IV06</accession>
<dbReference type="CDD" id="cd09274">
    <property type="entry name" value="RNase_HI_RT_Ty3"/>
    <property type="match status" value="1"/>
</dbReference>
<keyword evidence="3" id="KW-0540">Nuclease</keyword>
<dbReference type="InterPro" id="IPR050951">
    <property type="entry name" value="Retrovirus_Pol_polyprotein"/>
</dbReference>
<dbReference type="FunFam" id="3.10.20.370:FF:000001">
    <property type="entry name" value="Retrovirus-related Pol polyprotein from transposon 17.6-like protein"/>
    <property type="match status" value="1"/>
</dbReference>
<dbReference type="AlphaFoldDB" id="A0AAD5IV06"/>
<dbReference type="GO" id="GO:0003964">
    <property type="term" value="F:RNA-directed DNA polymerase activity"/>
    <property type="evidence" value="ECO:0007669"/>
    <property type="project" value="UniProtKB-KW"/>
</dbReference>
<reference evidence="9" key="2">
    <citation type="submission" date="2023-02" db="EMBL/GenBank/DDBJ databases">
        <authorList>
            <person name="Swenson N.G."/>
            <person name="Wegrzyn J.L."/>
            <person name="Mcevoy S.L."/>
        </authorList>
    </citation>
    <scope>NUCLEOTIDE SEQUENCE</scope>
    <source>
        <strain evidence="9">91603</strain>
        <tissue evidence="9">Leaf</tissue>
    </source>
</reference>
<evidence type="ECO:0000259" key="7">
    <source>
        <dbReference type="Pfam" id="PF17917"/>
    </source>
</evidence>
<dbReference type="InterPro" id="IPR043502">
    <property type="entry name" value="DNA/RNA_pol_sf"/>
</dbReference>
<evidence type="ECO:0000256" key="3">
    <source>
        <dbReference type="ARBA" id="ARBA00022722"/>
    </source>
</evidence>
<sequence>MAPVTECVKGVKFQWTPEAKKGFQKIKEQLTIAPILVLPDFSQPFELHSDASKVGIRAVLSQDGKPVAYFSEKLTGSRVHYSTYDIEFYAVVQAVKHWRHYLFHRELILYTDHDSLRHLHSHDKISARHAAWSAYLQQFTFDLKHKAGVSNRVADALSRRVNLLSTMTIQEPGFDSFRDLFDSDTYFSEVMADVRAREKSEFSMVDGFLFRGNQLCVPDCSPCLQIIKELHGEGHVGRDRTFQLVKASYFWPTIWKEVERYVERCRICQVSKGKATKAGLYMPLPVPTQP</sequence>
<dbReference type="InterPro" id="IPR041588">
    <property type="entry name" value="Integrase_H2C2"/>
</dbReference>
<evidence type="ECO:0000256" key="4">
    <source>
        <dbReference type="ARBA" id="ARBA00022759"/>
    </source>
</evidence>
<dbReference type="Pfam" id="PF17917">
    <property type="entry name" value="RT_RNaseH"/>
    <property type="match status" value="1"/>
</dbReference>
<evidence type="ECO:0000256" key="5">
    <source>
        <dbReference type="ARBA" id="ARBA00022801"/>
    </source>
</evidence>
<evidence type="ECO:0000256" key="2">
    <source>
        <dbReference type="ARBA" id="ARBA00022695"/>
    </source>
</evidence>